<reference evidence="2" key="2">
    <citation type="submission" date="2022-01" db="EMBL/GenBank/DDBJ databases">
        <authorList>
            <person name="Yamashiro T."/>
            <person name="Shiraishi A."/>
            <person name="Satake H."/>
            <person name="Nakayama K."/>
        </authorList>
    </citation>
    <scope>NUCLEOTIDE SEQUENCE</scope>
</reference>
<dbReference type="PANTHER" id="PTHR33116:SF78">
    <property type="entry name" value="OS12G0587133 PROTEIN"/>
    <property type="match status" value="1"/>
</dbReference>
<evidence type="ECO:0000259" key="1">
    <source>
        <dbReference type="PROSITE" id="PS50878"/>
    </source>
</evidence>
<dbReference type="InterPro" id="IPR043502">
    <property type="entry name" value="DNA/RNA_pol_sf"/>
</dbReference>
<keyword evidence="2" id="KW-0695">RNA-directed DNA polymerase</keyword>
<dbReference type="EMBL" id="BQNB010021457">
    <property type="protein sequence ID" value="GJU06616.1"/>
    <property type="molecule type" value="Genomic_DNA"/>
</dbReference>
<proteinExistence type="predicted"/>
<dbReference type="Proteomes" id="UP001151760">
    <property type="component" value="Unassembled WGS sequence"/>
</dbReference>
<protein>
    <submittedName>
        <fullName evidence="2">RNA-directed DNA polymerase, eukaryota, reverse transcriptase zinc-binding domain protein</fullName>
    </submittedName>
</protein>
<keyword evidence="3" id="KW-1185">Reference proteome</keyword>
<feature type="domain" description="Reverse transcriptase" evidence="1">
    <location>
        <begin position="93"/>
        <end position="371"/>
    </location>
</feature>
<dbReference type="PROSITE" id="PS50878">
    <property type="entry name" value="RT_POL"/>
    <property type="match status" value="1"/>
</dbReference>
<dbReference type="InterPro" id="IPR026960">
    <property type="entry name" value="RVT-Znf"/>
</dbReference>
<organism evidence="2 3">
    <name type="scientific">Tanacetum coccineum</name>
    <dbReference type="NCBI Taxonomy" id="301880"/>
    <lineage>
        <taxon>Eukaryota</taxon>
        <taxon>Viridiplantae</taxon>
        <taxon>Streptophyta</taxon>
        <taxon>Embryophyta</taxon>
        <taxon>Tracheophyta</taxon>
        <taxon>Spermatophyta</taxon>
        <taxon>Magnoliopsida</taxon>
        <taxon>eudicotyledons</taxon>
        <taxon>Gunneridae</taxon>
        <taxon>Pentapetalae</taxon>
        <taxon>asterids</taxon>
        <taxon>campanulids</taxon>
        <taxon>Asterales</taxon>
        <taxon>Asteraceae</taxon>
        <taxon>Asteroideae</taxon>
        <taxon>Anthemideae</taxon>
        <taxon>Anthemidinae</taxon>
        <taxon>Tanacetum</taxon>
    </lineage>
</organism>
<dbReference type="InterPro" id="IPR000477">
    <property type="entry name" value="RT_dom"/>
</dbReference>
<dbReference type="CDD" id="cd01650">
    <property type="entry name" value="RT_nLTR_like"/>
    <property type="match status" value="1"/>
</dbReference>
<name>A0ABQ5J2T9_9ASTR</name>
<comment type="caution">
    <text evidence="2">The sequence shown here is derived from an EMBL/GenBank/DDBJ whole genome shotgun (WGS) entry which is preliminary data.</text>
</comment>
<dbReference type="Pfam" id="PF00078">
    <property type="entry name" value="RVT_1"/>
    <property type="match status" value="1"/>
</dbReference>
<keyword evidence="2" id="KW-0548">Nucleotidyltransferase</keyword>
<dbReference type="SUPFAM" id="SSF56672">
    <property type="entry name" value="DNA/RNA polymerases"/>
    <property type="match status" value="1"/>
</dbReference>
<gene>
    <name evidence="2" type="ORF">Tco_1123046</name>
</gene>
<dbReference type="Pfam" id="PF13966">
    <property type="entry name" value="zf-RVT"/>
    <property type="match status" value="1"/>
</dbReference>
<keyword evidence="2" id="KW-0808">Transferase</keyword>
<sequence>MFRLARSENVSGAFLDSMVKNFYMLILALESPMTHARGEHLMVKYLDQQYPGTPLLGLGLPIDRAPGPDGFTFKFITTFWDLLEADVVHSVNEFFLSGTFPKGCNSSFIVLIPKVPNAKFVSDFCPISLIGCQYKIIAKILANRLSIVIGGCVSSEQTAFIKGRSILDGPLILNEVIAWYRKRKQKLMVFKVDFEKAFDSIRRDFLDLVMAKLGFGFKWRSWIHRCLLNARSSVLINGSPTSEFEIFRGLRQGDPLSPFLFILAMEGFHAITCKSVETSIFRGVSIGQGNMNISHLIYVDDVIFMGEWSQSNVHNLLCMLRCFYLVSGLKINVQKSKILGVYVSNEDVSDMAKVIRCGVANLSLIYLGIPVGCNMRRCSNWNTIIQKFSSKLSKWKACLLSIGGRLSLIKSGLGNLPTYYMSIYMMPVTIQNKLEMMRNNFFIGGDESEKKMTWVSWKKCLVSKKLGGLGVGSIFALNIGLLFKWLWRFLCQPTDLWAKVVKNIYGPNEGIDEELGHSSHHSTWGAIISSVKKLKSKGTDLLSLCIREIGNEVSTHFWEDIWCGDQPLKLQFLRIFMLDNDKVCYVANRLQVSDWSSFLRRHPRGGVEESQFNSLLSTIRAVSLTDHNDSWLWSLGTSNGFSVASVHSLIDDNSLDVVSNATRWNRSIPIKVNVFLWRLMLNKLPTKVNLDRKGVDVGSILCPICSEDVESANHIFFSCEMAKDLWALFARWWELDIPVFDNFQSGWRGSIHLIYLIRRSSFWKELGDSLMVHLEFSK</sequence>
<dbReference type="PANTHER" id="PTHR33116">
    <property type="entry name" value="REVERSE TRANSCRIPTASE ZINC-BINDING DOMAIN-CONTAINING PROTEIN-RELATED-RELATED"/>
    <property type="match status" value="1"/>
</dbReference>
<reference evidence="2" key="1">
    <citation type="journal article" date="2022" name="Int. J. Mol. Sci.">
        <title>Draft Genome of Tanacetum Coccineum: Genomic Comparison of Closely Related Tanacetum-Family Plants.</title>
        <authorList>
            <person name="Yamashiro T."/>
            <person name="Shiraishi A."/>
            <person name="Nakayama K."/>
            <person name="Satake H."/>
        </authorList>
    </citation>
    <scope>NUCLEOTIDE SEQUENCE</scope>
</reference>
<accession>A0ABQ5J2T9</accession>
<dbReference type="GO" id="GO:0003964">
    <property type="term" value="F:RNA-directed DNA polymerase activity"/>
    <property type="evidence" value="ECO:0007669"/>
    <property type="project" value="UniProtKB-KW"/>
</dbReference>
<evidence type="ECO:0000313" key="3">
    <source>
        <dbReference type="Proteomes" id="UP001151760"/>
    </source>
</evidence>
<evidence type="ECO:0000313" key="2">
    <source>
        <dbReference type="EMBL" id="GJU06616.1"/>
    </source>
</evidence>